<dbReference type="RefSeq" id="WP_089302929.1">
    <property type="nucleotide sequence ID" value="NZ_FZNW01000021.1"/>
</dbReference>
<name>A0A238ZGD5_9PSEU</name>
<evidence type="ECO:0000256" key="1">
    <source>
        <dbReference type="SAM" id="Phobius"/>
    </source>
</evidence>
<gene>
    <name evidence="2" type="ORF">SAMN06265360_12148</name>
</gene>
<evidence type="ECO:0000313" key="3">
    <source>
        <dbReference type="Proteomes" id="UP000198348"/>
    </source>
</evidence>
<accession>A0A238ZGD5</accession>
<keyword evidence="1" id="KW-0472">Membrane</keyword>
<sequence>MSTLVAFGLLAGGLLLLGRWGMRNATRLAPQSLPENERQRRARVMRRGSVACWVVAGALLAVGFHAWLAGV</sequence>
<feature type="transmembrane region" description="Helical" evidence="1">
    <location>
        <begin position="48"/>
        <end position="68"/>
    </location>
</feature>
<reference evidence="2 3" key="1">
    <citation type="submission" date="2017-06" db="EMBL/GenBank/DDBJ databases">
        <authorList>
            <person name="Kim H.J."/>
            <person name="Triplett B.A."/>
        </authorList>
    </citation>
    <scope>NUCLEOTIDE SEQUENCE [LARGE SCALE GENOMIC DNA]</scope>
    <source>
        <strain evidence="2 3">DSM 45207</strain>
    </source>
</reference>
<feature type="transmembrane region" description="Helical" evidence="1">
    <location>
        <begin position="6"/>
        <end position="22"/>
    </location>
</feature>
<keyword evidence="1" id="KW-0812">Transmembrane</keyword>
<protein>
    <submittedName>
        <fullName evidence="2">Uncharacterized protein</fullName>
    </submittedName>
</protein>
<dbReference type="Proteomes" id="UP000198348">
    <property type="component" value="Unassembled WGS sequence"/>
</dbReference>
<organism evidence="2 3">
    <name type="scientific">Haloechinothrix alba</name>
    <dbReference type="NCBI Taxonomy" id="664784"/>
    <lineage>
        <taxon>Bacteria</taxon>
        <taxon>Bacillati</taxon>
        <taxon>Actinomycetota</taxon>
        <taxon>Actinomycetes</taxon>
        <taxon>Pseudonocardiales</taxon>
        <taxon>Pseudonocardiaceae</taxon>
        <taxon>Haloechinothrix</taxon>
    </lineage>
</organism>
<keyword evidence="1" id="KW-1133">Transmembrane helix</keyword>
<keyword evidence="3" id="KW-1185">Reference proteome</keyword>
<evidence type="ECO:0000313" key="2">
    <source>
        <dbReference type="EMBL" id="SNR82340.1"/>
    </source>
</evidence>
<proteinExistence type="predicted"/>
<dbReference type="EMBL" id="FZNW01000021">
    <property type="protein sequence ID" value="SNR82340.1"/>
    <property type="molecule type" value="Genomic_DNA"/>
</dbReference>
<dbReference type="AlphaFoldDB" id="A0A238ZGD5"/>